<dbReference type="EMBL" id="LAOD01000021">
    <property type="protein sequence ID" value="KJV85764.1"/>
    <property type="molecule type" value="Genomic_DNA"/>
</dbReference>
<feature type="compositionally biased region" description="Low complexity" evidence="1">
    <location>
        <begin position="391"/>
        <end position="401"/>
    </location>
</feature>
<name>A0A0F3Q2T6_ANAPH</name>
<feature type="region of interest" description="Disordered" evidence="1">
    <location>
        <begin position="84"/>
        <end position="214"/>
    </location>
</feature>
<feature type="compositionally biased region" description="Basic and acidic residues" evidence="1">
    <location>
        <begin position="86"/>
        <end position="100"/>
    </location>
</feature>
<proteinExistence type="predicted"/>
<dbReference type="Proteomes" id="UP000033722">
    <property type="component" value="Unassembled WGS sequence"/>
</dbReference>
<feature type="compositionally biased region" description="Polar residues" evidence="1">
    <location>
        <begin position="102"/>
        <end position="114"/>
    </location>
</feature>
<gene>
    <name evidence="2" type="ORF">APHCRT_0936</name>
</gene>
<feature type="compositionally biased region" description="Basic and acidic residues" evidence="1">
    <location>
        <begin position="328"/>
        <end position="348"/>
    </location>
</feature>
<dbReference type="AlphaFoldDB" id="A0A0F3Q2T6"/>
<protein>
    <submittedName>
        <fullName evidence="2">Uncharacterized protein</fullName>
    </submittedName>
</protein>
<feature type="compositionally biased region" description="Low complexity" evidence="1">
    <location>
        <begin position="194"/>
        <end position="205"/>
    </location>
</feature>
<reference evidence="2 3" key="1">
    <citation type="submission" date="2015-01" db="EMBL/GenBank/DDBJ databases">
        <title>Genome Sequencing of Rickettsiales.</title>
        <authorList>
            <person name="Daugherty S.C."/>
            <person name="Su Q."/>
            <person name="Abolude K."/>
            <person name="Beier-Sexton M."/>
            <person name="Carlyon J.A."/>
            <person name="Carter R."/>
            <person name="Day N.P."/>
            <person name="Dumler S.J."/>
            <person name="Dyachenko V."/>
            <person name="Godinez A."/>
            <person name="Kurtti T.J."/>
            <person name="Lichay M."/>
            <person name="Mullins K.E."/>
            <person name="Ott S."/>
            <person name="Pappas-Brown V."/>
            <person name="Paris D.H."/>
            <person name="Patel P."/>
            <person name="Richards A.L."/>
            <person name="Sadzewicz L."/>
            <person name="Sears K."/>
            <person name="Seidman D."/>
            <person name="Sengamalay N."/>
            <person name="Stenos J."/>
            <person name="Tallon L.J."/>
            <person name="Vincent G."/>
            <person name="Fraser C.M."/>
            <person name="Munderloh U."/>
            <person name="Dunning-Hotopp J.C."/>
        </authorList>
    </citation>
    <scope>NUCLEOTIDE SEQUENCE [LARGE SCALE GENOMIC DNA]</scope>
    <source>
        <strain evidence="2 3">CRT53-1</strain>
    </source>
</reference>
<sequence>MHPGSGDDRGFLNPRRQRHVSDRVSSGSYISDDVFEQNDVPHAESSSVNRNANSRIGGVSERVGYILRAFIGLLFRHHSAAQAPIDSEKPRETLKGKGRDAPSTQGLCCIPSSQGRRRESSKTATTGLLGSKTDTESSRTTRSKSAVSSSGSRDTSLAQELCCIPSSQGRRRESSRTTTTGLLGSKTDTESSRTTRSKSAVSSSEKSVDYREEKSDDLSDALLAAAECGDGIPPIVPGSAPCGSSSFIRVSGSFPGYSSAPSMGVIASRTQGISIHNSSDTLRALRRLHNTIKNFATDICDEGDITSTQGLCCIPSSQSKRQVSSETTKAELSDSKISPKSESSERSYSHVSNSGSIYSNKYVPFSARPAEFEVFGRCDIPTELLRGRYSSTIESDSESLSGEVESGNEGPDTLSEQHVRTLESAVLSALESCRIRRLHRARPNTNGCLVKALRPLLELARTEIEKSDSQPTKRLIAVEDAITQLGDCLTIMQSSQKGRALRDTEYTDSAGIRRVLYLVSAILADTAFPVSPDVEREFAQCANMCSSIAGILREDTDIYVRTVLAELVIRKFSRTVSKFKASMGQYAPLDDDPLLECNVYILCKLEGLLERALKNYLKQKAEVHESSEDLSLLDKAEYSLLNILNAVAYLDASEEIYQTYRQQFVQPLSRRFIRNKLYCSMGMGAAHGAVLEYWKCCKTEDYSAAAMHEIDSSISRAVSNLEYAIDRLSATLLPSPNIPACVRSMLRNASLCMQRAMCLVDDTVQSVHPWGDEERALLPLLPGEFHPDMLLAIDRPIGRARPMYGEEGERFRRLPSSEVSSPLPSPLVPENALTALSGCFFPSMH</sequence>
<evidence type="ECO:0000313" key="3">
    <source>
        <dbReference type="Proteomes" id="UP000033722"/>
    </source>
</evidence>
<accession>A0A0F3Q2T6</accession>
<dbReference type="PATRIC" id="fig|1359157.3.peg.715"/>
<comment type="caution">
    <text evidence="2">The sequence shown here is derived from an EMBL/GenBank/DDBJ whole genome shotgun (WGS) entry which is preliminary data.</text>
</comment>
<feature type="region of interest" description="Disordered" evidence="1">
    <location>
        <begin position="391"/>
        <end position="415"/>
    </location>
</feature>
<feature type="region of interest" description="Disordered" evidence="1">
    <location>
        <begin position="323"/>
        <end position="353"/>
    </location>
</feature>
<feature type="compositionally biased region" description="Low complexity" evidence="1">
    <location>
        <begin position="140"/>
        <end position="153"/>
    </location>
</feature>
<feature type="region of interest" description="Disordered" evidence="1">
    <location>
        <begin position="1"/>
        <end position="26"/>
    </location>
</feature>
<organism evidence="2 3">
    <name type="scientific">Anaplasma phagocytophilum str. CRT53-1</name>
    <dbReference type="NCBI Taxonomy" id="1359157"/>
    <lineage>
        <taxon>Bacteria</taxon>
        <taxon>Pseudomonadati</taxon>
        <taxon>Pseudomonadota</taxon>
        <taxon>Alphaproteobacteria</taxon>
        <taxon>Rickettsiales</taxon>
        <taxon>Anaplasmataceae</taxon>
        <taxon>Anaplasma</taxon>
        <taxon>phagocytophilum group</taxon>
    </lineage>
</organism>
<feature type="compositionally biased region" description="Basic and acidic residues" evidence="1">
    <location>
        <begin position="1"/>
        <end position="10"/>
    </location>
</feature>
<dbReference type="RefSeq" id="WP_044105017.1">
    <property type="nucleotide sequence ID" value="NZ_LAOD01000021.1"/>
</dbReference>
<evidence type="ECO:0000313" key="2">
    <source>
        <dbReference type="EMBL" id="KJV85764.1"/>
    </source>
</evidence>
<evidence type="ECO:0000256" key="1">
    <source>
        <dbReference type="SAM" id="MobiDB-lite"/>
    </source>
</evidence>